<accession>A0AAW0E2B6</accession>
<keyword evidence="9" id="KW-0539">Nucleus</keyword>
<dbReference type="Pfam" id="PF10497">
    <property type="entry name" value="zf-4CXXC_R1"/>
    <property type="match status" value="1"/>
</dbReference>
<dbReference type="GO" id="GO:0005634">
    <property type="term" value="C:nucleus"/>
    <property type="evidence" value="ECO:0007669"/>
    <property type="project" value="UniProtKB-SubCell"/>
</dbReference>
<keyword evidence="13" id="KW-1185">Reference proteome</keyword>
<evidence type="ECO:0000256" key="4">
    <source>
        <dbReference type="ARBA" id="ARBA00022499"/>
    </source>
</evidence>
<evidence type="ECO:0000259" key="11">
    <source>
        <dbReference type="Pfam" id="PF10497"/>
    </source>
</evidence>
<protein>
    <submittedName>
        <fullName evidence="12">Zf-4CXXC-R1 domain-containing protein</fullName>
    </submittedName>
</protein>
<feature type="compositionally biased region" description="Low complexity" evidence="10">
    <location>
        <begin position="628"/>
        <end position="646"/>
    </location>
</feature>
<comment type="caution">
    <text evidence="12">The sequence shown here is derived from an EMBL/GenBank/DDBJ whole genome shotgun (WGS) entry which is preliminary data.</text>
</comment>
<evidence type="ECO:0000256" key="1">
    <source>
        <dbReference type="ARBA" id="ARBA00004123"/>
    </source>
</evidence>
<feature type="region of interest" description="Disordered" evidence="10">
    <location>
        <begin position="682"/>
        <end position="702"/>
    </location>
</feature>
<gene>
    <name evidence="12" type="ORF">R3P38DRAFT_2840122</name>
</gene>
<dbReference type="Proteomes" id="UP001362999">
    <property type="component" value="Unassembled WGS sequence"/>
</dbReference>
<keyword evidence="6" id="KW-0832">Ubl conjugation</keyword>
<name>A0AAW0E2B6_9AGAR</name>
<feature type="compositionally biased region" description="Acidic residues" evidence="10">
    <location>
        <begin position="584"/>
        <end position="594"/>
    </location>
</feature>
<evidence type="ECO:0000256" key="10">
    <source>
        <dbReference type="SAM" id="MobiDB-lite"/>
    </source>
</evidence>
<evidence type="ECO:0000256" key="3">
    <source>
        <dbReference type="ARBA" id="ARBA00022490"/>
    </source>
</evidence>
<dbReference type="PANTHER" id="PTHR31169">
    <property type="entry name" value="OS05G0300700 PROTEIN"/>
    <property type="match status" value="1"/>
</dbReference>
<organism evidence="12 13">
    <name type="scientific">Favolaschia claudopus</name>
    <dbReference type="NCBI Taxonomy" id="2862362"/>
    <lineage>
        <taxon>Eukaryota</taxon>
        <taxon>Fungi</taxon>
        <taxon>Dikarya</taxon>
        <taxon>Basidiomycota</taxon>
        <taxon>Agaricomycotina</taxon>
        <taxon>Agaricomycetes</taxon>
        <taxon>Agaricomycetidae</taxon>
        <taxon>Agaricales</taxon>
        <taxon>Marasmiineae</taxon>
        <taxon>Mycenaceae</taxon>
        <taxon>Favolaschia</taxon>
    </lineage>
</organism>
<feature type="region of interest" description="Disordered" evidence="10">
    <location>
        <begin position="628"/>
        <end position="653"/>
    </location>
</feature>
<proteinExistence type="predicted"/>
<reference evidence="12 13" key="1">
    <citation type="journal article" date="2024" name="J Genomics">
        <title>Draft genome sequencing and assembly of Favolaschia claudopus CIRM-BRFM 2984 isolated from oak limbs.</title>
        <authorList>
            <person name="Navarro D."/>
            <person name="Drula E."/>
            <person name="Chaduli D."/>
            <person name="Cazenave R."/>
            <person name="Ahrendt S."/>
            <person name="Wang J."/>
            <person name="Lipzen A."/>
            <person name="Daum C."/>
            <person name="Barry K."/>
            <person name="Grigoriev I.V."/>
            <person name="Favel A."/>
            <person name="Rosso M.N."/>
            <person name="Martin F."/>
        </authorList>
    </citation>
    <scope>NUCLEOTIDE SEQUENCE [LARGE SCALE GENOMIC DNA]</scope>
    <source>
        <strain evidence="12 13">CIRM-BRFM 2984</strain>
    </source>
</reference>
<dbReference type="AlphaFoldDB" id="A0AAW0E2B6"/>
<evidence type="ECO:0000256" key="5">
    <source>
        <dbReference type="ARBA" id="ARBA00022553"/>
    </source>
</evidence>
<keyword evidence="7" id="KW-0805">Transcription regulation</keyword>
<feature type="region of interest" description="Disordered" evidence="10">
    <location>
        <begin position="355"/>
        <end position="386"/>
    </location>
</feature>
<dbReference type="GO" id="GO:0005737">
    <property type="term" value="C:cytoplasm"/>
    <property type="evidence" value="ECO:0007669"/>
    <property type="project" value="UniProtKB-SubCell"/>
</dbReference>
<keyword evidence="5" id="KW-0597">Phosphoprotein</keyword>
<keyword evidence="4" id="KW-1017">Isopeptide bond</keyword>
<keyword evidence="3" id="KW-0963">Cytoplasm</keyword>
<dbReference type="GO" id="GO:0006355">
    <property type="term" value="P:regulation of DNA-templated transcription"/>
    <property type="evidence" value="ECO:0007669"/>
    <property type="project" value="InterPro"/>
</dbReference>
<evidence type="ECO:0000313" key="13">
    <source>
        <dbReference type="Proteomes" id="UP001362999"/>
    </source>
</evidence>
<comment type="subcellular location">
    <subcellularLocation>
        <location evidence="2">Cytoplasm</location>
    </subcellularLocation>
    <subcellularLocation>
        <location evidence="1">Nucleus</location>
    </subcellularLocation>
</comment>
<evidence type="ECO:0000313" key="12">
    <source>
        <dbReference type="EMBL" id="KAK7057235.1"/>
    </source>
</evidence>
<dbReference type="EMBL" id="JAWWNJ010000004">
    <property type="protein sequence ID" value="KAK7057235.1"/>
    <property type="molecule type" value="Genomic_DNA"/>
</dbReference>
<evidence type="ECO:0000256" key="2">
    <source>
        <dbReference type="ARBA" id="ARBA00004496"/>
    </source>
</evidence>
<sequence>MQNPRLSSVYVQVPASPYTISRLSSSSTRKENEPWRSNLAMQDPTASSSLKRKLPYAEHPLQPYITVMAAMKKPKLTPEPPPAASGSVTYIYCHQCGKKRDKEDSAHCSHVETYSVAKDRPSKTRRCHTKYCRACLKNRYSEDLDAIKAHNATTSAQSSRIGEPYDYKCPRCRDLCNCSRCRKAKGLDPTGKFVNSTNVAADSNSKASMEGIIKLNDSKGKRAPRLKQKPTGPLPTLKWTKLRSHLSVEDAEARLHIREFVLRFFAKALPKVHLDELEQINGNGRSRYDEEDIIPWVSEGCLKSIILAFLSVLAEEETNDTIKKAIQMGSKEMRAPSVGLGKIWQILSSLRDALDASEPDDDDGAASEESDTIPSFPDPLPLPNAVANSRRTRSAGSFIVDTIQMIPVILGLIDAVMETPTIRGEIDKGAKESKDVARDVKDATRNANERWEKSKKETENINELQFKARRAAHKQLLQDIDGAGKVAMHRFNPRFSVLGTDRDGRTYYALSPSLSESDSALEFIASMVADTDDANGNSKARRKRRSKREEERSSLKEWSWFIAVWGTKPPLESGTLPFKPIASTDDDDDDEPDDETVDKWWAIWQPVEIRKLVSWITIKYHLNEVETSSTSSAASTPSADGSPPTAWEGGDIRMSPQSSRLELLTLVANLEDYALGLEFRVRAEEDTHTPPVDSDKGKGKAT</sequence>
<dbReference type="PANTHER" id="PTHR31169:SF8">
    <property type="entry name" value="ZINC-FINGER DOMAIN OF MONOAMINE-OXIDASE A REPRESSOR R1 PROTEIN"/>
    <property type="match status" value="1"/>
</dbReference>
<feature type="region of interest" description="Disordered" evidence="10">
    <location>
        <begin position="575"/>
        <end position="594"/>
    </location>
</feature>
<evidence type="ECO:0000256" key="7">
    <source>
        <dbReference type="ARBA" id="ARBA00023015"/>
    </source>
</evidence>
<evidence type="ECO:0000256" key="9">
    <source>
        <dbReference type="ARBA" id="ARBA00023242"/>
    </source>
</evidence>
<feature type="region of interest" description="Disordered" evidence="10">
    <location>
        <begin position="433"/>
        <end position="456"/>
    </location>
</feature>
<feature type="region of interest" description="Disordered" evidence="10">
    <location>
        <begin position="21"/>
        <end position="53"/>
    </location>
</feature>
<dbReference type="InterPro" id="IPR040221">
    <property type="entry name" value="CDCA7/CDA7L"/>
</dbReference>
<feature type="compositionally biased region" description="Acidic residues" evidence="10">
    <location>
        <begin position="355"/>
        <end position="371"/>
    </location>
</feature>
<feature type="domain" description="Zinc-finger" evidence="11">
    <location>
        <begin position="92"/>
        <end position="198"/>
    </location>
</feature>
<evidence type="ECO:0000256" key="8">
    <source>
        <dbReference type="ARBA" id="ARBA00023163"/>
    </source>
</evidence>
<evidence type="ECO:0000256" key="6">
    <source>
        <dbReference type="ARBA" id="ARBA00022843"/>
    </source>
</evidence>
<keyword evidence="8" id="KW-0804">Transcription</keyword>
<dbReference type="InterPro" id="IPR018866">
    <property type="entry name" value="Znf-4CXXC_R1"/>
</dbReference>